<evidence type="ECO:0000313" key="7">
    <source>
        <dbReference type="Proteomes" id="UP000002217"/>
    </source>
</evidence>
<protein>
    <submittedName>
        <fullName evidence="6">Transcriptional regulator, LysR family</fullName>
    </submittedName>
</protein>
<dbReference type="PROSITE" id="PS50931">
    <property type="entry name" value="HTH_LYSR"/>
    <property type="match status" value="1"/>
</dbReference>
<keyword evidence="7" id="KW-1185">Reference proteome</keyword>
<dbReference type="SUPFAM" id="SSF53850">
    <property type="entry name" value="Periplasmic binding protein-like II"/>
    <property type="match status" value="1"/>
</dbReference>
<accession>C8W2B6</accession>
<dbReference type="InterPro" id="IPR005119">
    <property type="entry name" value="LysR_subst-bd"/>
</dbReference>
<organism evidence="6 7">
    <name type="scientific">Desulfofarcimen acetoxidans (strain ATCC 49208 / DSM 771 / KCTC 5769 / VKM B-1644 / 5575)</name>
    <name type="common">Desulfotomaculum acetoxidans</name>
    <dbReference type="NCBI Taxonomy" id="485916"/>
    <lineage>
        <taxon>Bacteria</taxon>
        <taxon>Bacillati</taxon>
        <taxon>Bacillota</taxon>
        <taxon>Clostridia</taxon>
        <taxon>Eubacteriales</taxon>
        <taxon>Peptococcaceae</taxon>
        <taxon>Desulfofarcimen</taxon>
    </lineage>
</organism>
<dbReference type="PANTHER" id="PTHR30126:SF39">
    <property type="entry name" value="HTH-TYPE TRANSCRIPTIONAL REGULATOR CYSL"/>
    <property type="match status" value="1"/>
</dbReference>
<dbReference type="PRINTS" id="PR00039">
    <property type="entry name" value="HTHLYSR"/>
</dbReference>
<dbReference type="OrthoDB" id="9785745at2"/>
<evidence type="ECO:0000256" key="4">
    <source>
        <dbReference type="ARBA" id="ARBA00023163"/>
    </source>
</evidence>
<comment type="similarity">
    <text evidence="1">Belongs to the LysR transcriptional regulatory family.</text>
</comment>
<dbReference type="FunFam" id="1.10.10.10:FF:000001">
    <property type="entry name" value="LysR family transcriptional regulator"/>
    <property type="match status" value="1"/>
</dbReference>
<evidence type="ECO:0000313" key="6">
    <source>
        <dbReference type="EMBL" id="ACV61780.1"/>
    </source>
</evidence>
<dbReference type="PANTHER" id="PTHR30126">
    <property type="entry name" value="HTH-TYPE TRANSCRIPTIONAL REGULATOR"/>
    <property type="match status" value="1"/>
</dbReference>
<dbReference type="Pfam" id="PF00126">
    <property type="entry name" value="HTH_1"/>
    <property type="match status" value="1"/>
</dbReference>
<dbReference type="eggNOG" id="COG0583">
    <property type="taxonomic scope" value="Bacteria"/>
</dbReference>
<name>C8W2B6_DESAS</name>
<dbReference type="SUPFAM" id="SSF46785">
    <property type="entry name" value="Winged helix' DNA-binding domain"/>
    <property type="match status" value="1"/>
</dbReference>
<dbReference type="GO" id="GO:0003700">
    <property type="term" value="F:DNA-binding transcription factor activity"/>
    <property type="evidence" value="ECO:0007669"/>
    <property type="project" value="InterPro"/>
</dbReference>
<feature type="domain" description="HTH lysR-type" evidence="5">
    <location>
        <begin position="4"/>
        <end position="61"/>
    </location>
</feature>
<keyword evidence="3" id="KW-0238">DNA-binding</keyword>
<dbReference type="HOGENOM" id="CLU_039613_6_1_9"/>
<proteinExistence type="inferred from homology"/>
<evidence type="ECO:0000259" key="5">
    <source>
        <dbReference type="PROSITE" id="PS50931"/>
    </source>
</evidence>
<dbReference type="GO" id="GO:0000976">
    <property type="term" value="F:transcription cis-regulatory region binding"/>
    <property type="evidence" value="ECO:0007669"/>
    <property type="project" value="TreeGrafter"/>
</dbReference>
<dbReference type="InterPro" id="IPR000847">
    <property type="entry name" value="LysR_HTH_N"/>
</dbReference>
<dbReference type="InterPro" id="IPR036388">
    <property type="entry name" value="WH-like_DNA-bd_sf"/>
</dbReference>
<dbReference type="AlphaFoldDB" id="C8W2B6"/>
<dbReference type="InterPro" id="IPR036390">
    <property type="entry name" value="WH_DNA-bd_sf"/>
</dbReference>
<dbReference type="RefSeq" id="WP_015756496.1">
    <property type="nucleotide sequence ID" value="NC_013216.1"/>
</dbReference>
<sequence length="291" mass="32901">MTDIIFNYLRVFHSVARHLSYSKAGEELNLSQPAVSRQISSLEKGLGLDLFTQRGRKVVLTDAGRSLYDYADRIMGLAQQAGRTLAQYHDLERGEVRLGVSPVLGCYLLPSILKEFYTRFPNIKVSLQLDSGQKLIKRIEDGKLDLALVVGPLESDRIHLERYTQDALVLVCPPGEDSPMFNEIFINYPLITREKPSSTRITIEDHLAKYDIRPKLIMEIPDNEVIKRLVITGIGVAFLPKRAVETELVSGALQVVKGEGTALTRWVYLVTAKDQHHCPTLLAFMNFMRKY</sequence>
<dbReference type="Pfam" id="PF03466">
    <property type="entry name" value="LysR_substrate"/>
    <property type="match status" value="1"/>
</dbReference>
<evidence type="ECO:0000256" key="1">
    <source>
        <dbReference type="ARBA" id="ARBA00009437"/>
    </source>
</evidence>
<dbReference type="EMBL" id="CP001720">
    <property type="protein sequence ID" value="ACV61780.1"/>
    <property type="molecule type" value="Genomic_DNA"/>
</dbReference>
<dbReference type="Gene3D" id="1.10.10.10">
    <property type="entry name" value="Winged helix-like DNA-binding domain superfamily/Winged helix DNA-binding domain"/>
    <property type="match status" value="1"/>
</dbReference>
<reference evidence="6 7" key="1">
    <citation type="journal article" date="2009" name="Stand. Genomic Sci.">
        <title>Complete genome sequence of Desulfotomaculum acetoxidans type strain (5575).</title>
        <authorList>
            <person name="Spring S."/>
            <person name="Lapidus A."/>
            <person name="Schroder M."/>
            <person name="Gleim D."/>
            <person name="Sims D."/>
            <person name="Meincke L."/>
            <person name="Glavina Del Rio T."/>
            <person name="Tice H."/>
            <person name="Copeland A."/>
            <person name="Cheng J.F."/>
            <person name="Lucas S."/>
            <person name="Chen F."/>
            <person name="Nolan M."/>
            <person name="Bruce D."/>
            <person name="Goodwin L."/>
            <person name="Pitluck S."/>
            <person name="Ivanova N."/>
            <person name="Mavromatis K."/>
            <person name="Mikhailova N."/>
            <person name="Pati A."/>
            <person name="Chen A."/>
            <person name="Palaniappan K."/>
            <person name="Land M."/>
            <person name="Hauser L."/>
            <person name="Chang Y.J."/>
            <person name="Jeffries C.D."/>
            <person name="Chain P."/>
            <person name="Saunders E."/>
            <person name="Brettin T."/>
            <person name="Detter J.C."/>
            <person name="Goker M."/>
            <person name="Bristow J."/>
            <person name="Eisen J.A."/>
            <person name="Markowitz V."/>
            <person name="Hugenholtz P."/>
            <person name="Kyrpides N.C."/>
            <person name="Klenk H.P."/>
            <person name="Han C."/>
        </authorList>
    </citation>
    <scope>NUCLEOTIDE SEQUENCE [LARGE SCALE GENOMIC DNA]</scope>
    <source>
        <strain evidence="7">ATCC 49208 / DSM 771 / VKM B-1644</strain>
    </source>
</reference>
<evidence type="ECO:0000256" key="2">
    <source>
        <dbReference type="ARBA" id="ARBA00023015"/>
    </source>
</evidence>
<evidence type="ECO:0000256" key="3">
    <source>
        <dbReference type="ARBA" id="ARBA00023125"/>
    </source>
</evidence>
<keyword evidence="4" id="KW-0804">Transcription</keyword>
<dbReference type="STRING" id="485916.Dtox_0883"/>
<dbReference type="Gene3D" id="3.40.190.290">
    <property type="match status" value="1"/>
</dbReference>
<dbReference type="KEGG" id="dae:Dtox_0883"/>
<keyword evidence="2" id="KW-0805">Transcription regulation</keyword>
<dbReference type="Proteomes" id="UP000002217">
    <property type="component" value="Chromosome"/>
</dbReference>
<gene>
    <name evidence="6" type="ordered locus">Dtox_0883</name>
</gene>